<dbReference type="OrthoDB" id="1111695at2759"/>
<evidence type="ECO:0000313" key="3">
    <source>
        <dbReference type="Proteomes" id="UP000275267"/>
    </source>
</evidence>
<dbReference type="GO" id="GO:0016740">
    <property type="term" value="F:transferase activity"/>
    <property type="evidence" value="ECO:0007669"/>
    <property type="project" value="UniProtKB-KW"/>
</dbReference>
<gene>
    <name evidence="2" type="ORF">C2845_PM11G07300</name>
</gene>
<dbReference type="InterPro" id="IPR005835">
    <property type="entry name" value="NTP_transferase_dom"/>
</dbReference>
<keyword evidence="3" id="KW-1185">Reference proteome</keyword>
<proteinExistence type="predicted"/>
<evidence type="ECO:0000259" key="1">
    <source>
        <dbReference type="Pfam" id="PF00483"/>
    </source>
</evidence>
<sequence length="62" mass="7116">MKALIFVGGYGSRLLPLTYSIPKLPVDFANKHIIFHQEIYNFLMDSVENLGVKITYSRETEP</sequence>
<dbReference type="AlphaFoldDB" id="A0A3L6RT61"/>
<comment type="caution">
    <text evidence="2">The sequence shown here is derived from an EMBL/GenBank/DDBJ whole genome shotgun (WGS) entry which is preliminary data.</text>
</comment>
<accession>A0A3L6RT61</accession>
<dbReference type="STRING" id="4540.A0A3L6RT61"/>
<evidence type="ECO:0000313" key="2">
    <source>
        <dbReference type="EMBL" id="RLN08939.1"/>
    </source>
</evidence>
<dbReference type="Pfam" id="PF00483">
    <property type="entry name" value="NTP_transferase"/>
    <property type="match status" value="1"/>
</dbReference>
<dbReference type="Proteomes" id="UP000275267">
    <property type="component" value="Unassembled WGS sequence"/>
</dbReference>
<dbReference type="Gene3D" id="3.90.550.10">
    <property type="entry name" value="Spore Coat Polysaccharide Biosynthesis Protein SpsA, Chain A"/>
    <property type="match status" value="1"/>
</dbReference>
<feature type="domain" description="Nucleotidyl transferase" evidence="1">
    <location>
        <begin position="2"/>
        <end position="55"/>
    </location>
</feature>
<protein>
    <submittedName>
        <fullName evidence="2">Mannose-1-phosphate guanyltransferase beta</fullName>
    </submittedName>
</protein>
<dbReference type="EMBL" id="PQIB02000007">
    <property type="protein sequence ID" value="RLN08939.1"/>
    <property type="molecule type" value="Genomic_DNA"/>
</dbReference>
<organism evidence="2 3">
    <name type="scientific">Panicum miliaceum</name>
    <name type="common">Proso millet</name>
    <name type="synonym">Broomcorn millet</name>
    <dbReference type="NCBI Taxonomy" id="4540"/>
    <lineage>
        <taxon>Eukaryota</taxon>
        <taxon>Viridiplantae</taxon>
        <taxon>Streptophyta</taxon>
        <taxon>Embryophyta</taxon>
        <taxon>Tracheophyta</taxon>
        <taxon>Spermatophyta</taxon>
        <taxon>Magnoliopsida</taxon>
        <taxon>Liliopsida</taxon>
        <taxon>Poales</taxon>
        <taxon>Poaceae</taxon>
        <taxon>PACMAD clade</taxon>
        <taxon>Panicoideae</taxon>
        <taxon>Panicodae</taxon>
        <taxon>Paniceae</taxon>
        <taxon>Panicinae</taxon>
        <taxon>Panicum</taxon>
        <taxon>Panicum sect. Panicum</taxon>
    </lineage>
</organism>
<dbReference type="InterPro" id="IPR029044">
    <property type="entry name" value="Nucleotide-diphossugar_trans"/>
</dbReference>
<dbReference type="SUPFAM" id="SSF53448">
    <property type="entry name" value="Nucleotide-diphospho-sugar transferases"/>
    <property type="match status" value="1"/>
</dbReference>
<name>A0A3L6RT61_PANMI</name>
<reference evidence="3" key="1">
    <citation type="journal article" date="2019" name="Nat. Commun.">
        <title>The genome of broomcorn millet.</title>
        <authorList>
            <person name="Zou C."/>
            <person name="Miki D."/>
            <person name="Li D."/>
            <person name="Tang Q."/>
            <person name="Xiao L."/>
            <person name="Rajput S."/>
            <person name="Deng P."/>
            <person name="Jia W."/>
            <person name="Huang R."/>
            <person name="Zhang M."/>
            <person name="Sun Y."/>
            <person name="Hu J."/>
            <person name="Fu X."/>
            <person name="Schnable P.S."/>
            <person name="Li F."/>
            <person name="Zhang H."/>
            <person name="Feng B."/>
            <person name="Zhu X."/>
            <person name="Liu R."/>
            <person name="Schnable J.C."/>
            <person name="Zhu J.-K."/>
            <person name="Zhang H."/>
        </authorList>
    </citation>
    <scope>NUCLEOTIDE SEQUENCE [LARGE SCALE GENOMIC DNA]</scope>
</reference>